<evidence type="ECO:0008006" key="3">
    <source>
        <dbReference type="Google" id="ProtNLM"/>
    </source>
</evidence>
<protein>
    <recommendedName>
        <fullName evidence="3">DZIP3-like HEPN domain-containing protein</fullName>
    </recommendedName>
</protein>
<keyword evidence="2" id="KW-1185">Reference proteome</keyword>
<reference evidence="1" key="1">
    <citation type="submission" date="2018-11" db="EMBL/GenBank/DDBJ databases">
        <authorList>
            <person name="Alioto T."/>
            <person name="Alioto T."/>
        </authorList>
    </citation>
    <scope>NUCLEOTIDE SEQUENCE</scope>
</reference>
<gene>
    <name evidence="1" type="ORF">MGAL_10B026900</name>
</gene>
<feature type="non-terminal residue" evidence="1">
    <location>
        <position position="1"/>
    </location>
</feature>
<proteinExistence type="predicted"/>
<evidence type="ECO:0000313" key="2">
    <source>
        <dbReference type="Proteomes" id="UP000596742"/>
    </source>
</evidence>
<dbReference type="AlphaFoldDB" id="A0A8B6DLF2"/>
<dbReference type="EMBL" id="UYJE01003750">
    <property type="protein sequence ID" value="VDI22091.1"/>
    <property type="molecule type" value="Genomic_DNA"/>
</dbReference>
<sequence>MNTDSNLRELRDVDTHFKRLSISTEMEINSTRHKQQLKKIRLLEKMAVGDSTSKHINKIQTFVRKKKMTTSRRKKKIFYESRGVQTICTDLQDSKQEEMSESFFYQLVAFIVEITPDVVRRYFDCFVLQGKSFEEYLETNKHILFHIYETLRCCQCGSFPLKLSRPNLTKTQFLVLYRRESTRHNSSHIRTQNGHTKQVCLCSWIARPTVTTDVLDISLAHIILKNCTNFQLGADTWMKKITEIRNEIFHKSDIKALTKKDFLDFWQTLSGSITGLANLISHEYNMEVQYRIDMLKGRVMVSRDKWKLEHLCLDYWKQKSAELEANRTEEVRAFQLLLNGISESDRQTNLVGRKLKNVMTKIEKLSSMVDDVSVNVFGNVDILQIMNQKDLDSSK</sequence>
<dbReference type="Proteomes" id="UP000596742">
    <property type="component" value="Unassembled WGS sequence"/>
</dbReference>
<dbReference type="OrthoDB" id="10505346at2759"/>
<accession>A0A8B6DLF2</accession>
<name>A0A8B6DLF2_MYTGA</name>
<evidence type="ECO:0000313" key="1">
    <source>
        <dbReference type="EMBL" id="VDI22091.1"/>
    </source>
</evidence>
<organism evidence="1 2">
    <name type="scientific">Mytilus galloprovincialis</name>
    <name type="common">Mediterranean mussel</name>
    <dbReference type="NCBI Taxonomy" id="29158"/>
    <lineage>
        <taxon>Eukaryota</taxon>
        <taxon>Metazoa</taxon>
        <taxon>Spiralia</taxon>
        <taxon>Lophotrochozoa</taxon>
        <taxon>Mollusca</taxon>
        <taxon>Bivalvia</taxon>
        <taxon>Autobranchia</taxon>
        <taxon>Pteriomorphia</taxon>
        <taxon>Mytilida</taxon>
        <taxon>Mytiloidea</taxon>
        <taxon>Mytilidae</taxon>
        <taxon>Mytilinae</taxon>
        <taxon>Mytilus</taxon>
    </lineage>
</organism>
<comment type="caution">
    <text evidence="1">The sequence shown here is derived from an EMBL/GenBank/DDBJ whole genome shotgun (WGS) entry which is preliminary data.</text>
</comment>